<reference evidence="3 4" key="1">
    <citation type="submission" date="2023-08" db="EMBL/GenBank/DDBJ databases">
        <title>Implementing the SeqCode for naming new Mesorhizobium species isolated from Vachellia karroo root nodules.</title>
        <authorList>
            <person name="Van Lill M."/>
        </authorList>
    </citation>
    <scope>NUCLEOTIDE SEQUENCE [LARGE SCALE GENOMIC DNA]</scope>
    <source>
        <strain evidence="3 4">VK4B</strain>
    </source>
</reference>
<proteinExistence type="predicted"/>
<comment type="caution">
    <text evidence="3">The sequence shown here is derived from an EMBL/GenBank/DDBJ whole genome shotgun (WGS) entry which is preliminary data.</text>
</comment>
<feature type="transmembrane region" description="Helical" evidence="2">
    <location>
        <begin position="59"/>
        <end position="83"/>
    </location>
</feature>
<dbReference type="EMBL" id="JAVIIP010000023">
    <property type="protein sequence ID" value="MDX8541540.1"/>
    <property type="molecule type" value="Genomic_DNA"/>
</dbReference>
<evidence type="ECO:0000256" key="1">
    <source>
        <dbReference type="SAM" id="MobiDB-lite"/>
    </source>
</evidence>
<feature type="compositionally biased region" description="Gly residues" evidence="1">
    <location>
        <begin position="283"/>
        <end position="292"/>
    </location>
</feature>
<accession>A0ABU5AW55</accession>
<gene>
    <name evidence="3" type="ORF">RFM23_28345</name>
</gene>
<evidence type="ECO:0000256" key="2">
    <source>
        <dbReference type="SAM" id="Phobius"/>
    </source>
</evidence>
<evidence type="ECO:0000313" key="3">
    <source>
        <dbReference type="EMBL" id="MDX8541540.1"/>
    </source>
</evidence>
<organism evidence="3 4">
    <name type="scientific">Mesorhizobium abyssinicae</name>
    <dbReference type="NCBI Taxonomy" id="1209958"/>
    <lineage>
        <taxon>Bacteria</taxon>
        <taxon>Pseudomonadati</taxon>
        <taxon>Pseudomonadota</taxon>
        <taxon>Alphaproteobacteria</taxon>
        <taxon>Hyphomicrobiales</taxon>
        <taxon>Phyllobacteriaceae</taxon>
        <taxon>Mesorhizobium</taxon>
    </lineage>
</organism>
<dbReference type="RefSeq" id="WP_320321942.1">
    <property type="nucleotide sequence ID" value="NZ_JAVIIP010000023.1"/>
</dbReference>
<keyword evidence="2" id="KW-0812">Transmembrane</keyword>
<keyword evidence="2" id="KW-1133">Transmembrane helix</keyword>
<sequence>MAGKSKMTNSSPPSGNFGPAGFFAWAAKIAPQQTVFVAGGVLVFAGAALVLGWTRGFSLGTVLGIAVAIIVLGLVVGALSSLSAASKRLEGVGSFLAWALALLFVTTLVLMVSSVFFGVPPAGAVLMSRLLATTEPLTRIPSAAPSVVIKTGETATLGDLGSQLTEEPAQRDVFKRIQEIAKRPELDIDGTLKIGAGQRVYIVASTLRLSAGEIVTNGADVTIEVNNFISDRGALKSFSNPETQPQAAVGSSGGKVTLIVHGSMTGRLVGDLRGQNGADGAAGRAGGKGPKGARGDNAASGMFDCSHGAGRGGTGGQGEAGGDGANGFAGGAGGTLIVQAADTDAAKAVIGEVPVRGGAGGAGGAGGPGGPGGDGGDGGSPVGLCQGGGPTGAQGPKGPDGKAGHPGAMGADGQVRFTPPPSV</sequence>
<feature type="region of interest" description="Disordered" evidence="1">
    <location>
        <begin position="270"/>
        <end position="300"/>
    </location>
</feature>
<evidence type="ECO:0008006" key="5">
    <source>
        <dbReference type="Google" id="ProtNLM"/>
    </source>
</evidence>
<dbReference type="Proteomes" id="UP001276564">
    <property type="component" value="Unassembled WGS sequence"/>
</dbReference>
<keyword evidence="4" id="KW-1185">Reference proteome</keyword>
<feature type="compositionally biased region" description="Gly residues" evidence="1">
    <location>
        <begin position="357"/>
        <end position="392"/>
    </location>
</feature>
<feature type="transmembrane region" description="Helical" evidence="2">
    <location>
        <begin position="35"/>
        <end position="53"/>
    </location>
</feature>
<feature type="transmembrane region" description="Helical" evidence="2">
    <location>
        <begin position="95"/>
        <end position="119"/>
    </location>
</feature>
<name>A0ABU5AW55_9HYPH</name>
<keyword evidence="2" id="KW-0472">Membrane</keyword>
<protein>
    <recommendedName>
        <fullName evidence="5">Collagen-like protein</fullName>
    </recommendedName>
</protein>
<evidence type="ECO:0000313" key="4">
    <source>
        <dbReference type="Proteomes" id="UP001276564"/>
    </source>
</evidence>
<feature type="region of interest" description="Disordered" evidence="1">
    <location>
        <begin position="357"/>
        <end position="423"/>
    </location>
</feature>